<feature type="compositionally biased region" description="Low complexity" evidence="1">
    <location>
        <begin position="611"/>
        <end position="624"/>
    </location>
</feature>
<dbReference type="PANTHER" id="PTHR28014">
    <property type="entry name" value="NEGATIVE REGULATOR OF RAS-CAMP PATHWAY"/>
    <property type="match status" value="1"/>
</dbReference>
<feature type="compositionally biased region" description="Polar residues" evidence="1">
    <location>
        <begin position="587"/>
        <end position="596"/>
    </location>
</feature>
<feature type="compositionally biased region" description="Polar residues" evidence="1">
    <location>
        <begin position="554"/>
        <end position="570"/>
    </location>
</feature>
<sequence length="821" mass="88644">MIAHLPSPVLSVAADVVRDLEGEDALSGLWALFTKCKESLKDGRRLENLSWRLWYREIASQQTFSSPGSLSPPFSEKQRSPTPITPISEEDENAHEHAPSPQPMLQAIPDIQAHSWHGDMAKLNVLATNRRMSSASVPGHRPTPQVVHVGRLIIDILPSKLNLALPREKAQAAKTAIHPRPAPPSDAPTRVTTRPVVSVQTPRTPPSAAPVFPKVVVVNPTPHPTPPATPQMPPRMTPALPSPAQAPTHLLPPPPSRTLISPQSSAIPPVEQPVAPRKTPAVPQPSAPASPSHDILAQQKLKQKERIDETLKASDRRFFLQGAASPEQDSPDSHSSISACLSNKTDARSDELAGRSPSSATSSQLSQVRSGGGGGGGGSGGGHGPSAKRGMMRAQAKKSKETVRHAPVRPMAPHRAQTQTHVQHRATGARKAANGGETKKAAFNIGSVSSNGSRGGPSKRKEEPAAPAPKTRQHESSKAPATTSAPQRRGIVVTESSDYETTDSEDDSEWASDNGGSERAREREARTREESRLKQAAEEAQRQRNMFAKVPRRSYTTLPRTQSGLLSQLMNPDPNIFPPNHPYRRGFSSQDVTQYGRQAAPPPLQTSKSSAALPQAAAVVAQAQRTDGVHASSVKAKDAARPKGRPQSAEFEDSDSGDETGDNGLQVSHSLAQQKLAALADSSRRRYSDRGPPPSEPAVRPQIPSVATAPIPLGHPYNLPAPAMPMTPRTTRRQMLSTELSESLRRNLLWERQVSRTSMMGPRRNGLLGNGLRPLTAVHDQPRNDTSGSKSGDEDEIKDERKQRNVARNRSWADDYHYAGW</sequence>
<evidence type="ECO:0000313" key="4">
    <source>
        <dbReference type="Proteomes" id="UP000814176"/>
    </source>
</evidence>
<feature type="compositionally biased region" description="Acidic residues" evidence="1">
    <location>
        <begin position="497"/>
        <end position="510"/>
    </location>
</feature>
<reference evidence="3 4" key="1">
    <citation type="journal article" date="2021" name="Environ. Microbiol.">
        <title>Gene family expansions and transcriptome signatures uncover fungal adaptations to wood decay.</title>
        <authorList>
            <person name="Hage H."/>
            <person name="Miyauchi S."/>
            <person name="Viragh M."/>
            <person name="Drula E."/>
            <person name="Min B."/>
            <person name="Chaduli D."/>
            <person name="Navarro D."/>
            <person name="Favel A."/>
            <person name="Norest M."/>
            <person name="Lesage-Meessen L."/>
            <person name="Balint B."/>
            <person name="Merenyi Z."/>
            <person name="de Eugenio L."/>
            <person name="Morin E."/>
            <person name="Martinez A.T."/>
            <person name="Baldrian P."/>
            <person name="Stursova M."/>
            <person name="Martinez M.J."/>
            <person name="Novotny C."/>
            <person name="Magnuson J.K."/>
            <person name="Spatafora J.W."/>
            <person name="Maurice S."/>
            <person name="Pangilinan J."/>
            <person name="Andreopoulos W."/>
            <person name="LaButti K."/>
            <person name="Hundley H."/>
            <person name="Na H."/>
            <person name="Kuo A."/>
            <person name="Barry K."/>
            <person name="Lipzen A."/>
            <person name="Henrissat B."/>
            <person name="Riley R."/>
            <person name="Ahrendt S."/>
            <person name="Nagy L.G."/>
            <person name="Grigoriev I.V."/>
            <person name="Martin F."/>
            <person name="Rosso M.N."/>
        </authorList>
    </citation>
    <scope>NUCLEOTIDE SEQUENCE [LARGE SCALE GENOMIC DNA]</scope>
    <source>
        <strain evidence="3 4">CIRM-BRFM 1785</strain>
    </source>
</reference>
<feature type="compositionally biased region" description="Basic and acidic residues" evidence="1">
    <location>
        <begin position="516"/>
        <end position="542"/>
    </location>
</feature>
<feature type="region of interest" description="Disordered" evidence="1">
    <location>
        <begin position="63"/>
        <end position="102"/>
    </location>
</feature>
<comment type="caution">
    <text evidence="3">The sequence shown here is derived from an EMBL/GenBank/DDBJ whole genome shotgun (WGS) entry which is preliminary data.</text>
</comment>
<dbReference type="InterPro" id="IPR053043">
    <property type="entry name" value="Ras-cAMP_regulatory"/>
</dbReference>
<dbReference type="EMBL" id="JADCUA010000025">
    <property type="protein sequence ID" value="KAH9831515.1"/>
    <property type="molecule type" value="Genomic_DNA"/>
</dbReference>
<dbReference type="GeneID" id="72007263"/>
<feature type="compositionally biased region" description="Acidic residues" evidence="1">
    <location>
        <begin position="650"/>
        <end position="661"/>
    </location>
</feature>
<proteinExistence type="predicted"/>
<feature type="compositionally biased region" description="Low complexity" evidence="1">
    <location>
        <begin position="761"/>
        <end position="775"/>
    </location>
</feature>
<accession>A0ABQ8K3S8</accession>
<evidence type="ECO:0000313" key="3">
    <source>
        <dbReference type="EMBL" id="KAH9831515.1"/>
    </source>
</evidence>
<protein>
    <recommendedName>
        <fullName evidence="2">Nitrogen regulatory protein areA GATA-like domain-containing protein</fullName>
    </recommendedName>
</protein>
<dbReference type="Proteomes" id="UP000814176">
    <property type="component" value="Unassembled WGS sequence"/>
</dbReference>
<dbReference type="InterPro" id="IPR013860">
    <property type="entry name" value="AreA_GATA"/>
</dbReference>
<feature type="compositionally biased region" description="Low complexity" evidence="1">
    <location>
        <begin position="356"/>
        <end position="369"/>
    </location>
</feature>
<dbReference type="PANTHER" id="PTHR28014:SF1">
    <property type="entry name" value="NEGATIVE REGULATOR OF RAS-CAMP PATHWAY"/>
    <property type="match status" value="1"/>
</dbReference>
<feature type="compositionally biased region" description="Polar residues" evidence="1">
    <location>
        <begin position="663"/>
        <end position="673"/>
    </location>
</feature>
<feature type="domain" description="Nitrogen regulatory protein areA GATA-like" evidence="2">
    <location>
        <begin position="29"/>
        <end position="56"/>
    </location>
</feature>
<dbReference type="RefSeq" id="XP_047774629.1">
    <property type="nucleotide sequence ID" value="XM_047926531.1"/>
</dbReference>
<feature type="compositionally biased region" description="Low complexity" evidence="1">
    <location>
        <begin position="64"/>
        <end position="75"/>
    </location>
</feature>
<feature type="region of interest" description="Disordered" evidence="1">
    <location>
        <begin position="220"/>
        <end position="295"/>
    </location>
</feature>
<name>A0ABQ8K3S8_9APHY</name>
<dbReference type="Pfam" id="PF08550">
    <property type="entry name" value="GATA_AreA"/>
    <property type="match status" value="1"/>
</dbReference>
<keyword evidence="4" id="KW-1185">Reference proteome</keyword>
<evidence type="ECO:0000259" key="2">
    <source>
        <dbReference type="Pfam" id="PF08550"/>
    </source>
</evidence>
<feature type="region of interest" description="Disordered" evidence="1">
    <location>
        <begin position="760"/>
        <end position="821"/>
    </location>
</feature>
<feature type="compositionally biased region" description="Gly residues" evidence="1">
    <location>
        <begin position="370"/>
        <end position="384"/>
    </location>
</feature>
<feature type="region of interest" description="Disordered" evidence="1">
    <location>
        <begin position="345"/>
        <end position="714"/>
    </location>
</feature>
<organism evidence="3 4">
    <name type="scientific">Rhodofomes roseus</name>
    <dbReference type="NCBI Taxonomy" id="34475"/>
    <lineage>
        <taxon>Eukaryota</taxon>
        <taxon>Fungi</taxon>
        <taxon>Dikarya</taxon>
        <taxon>Basidiomycota</taxon>
        <taxon>Agaricomycotina</taxon>
        <taxon>Agaricomycetes</taxon>
        <taxon>Polyporales</taxon>
        <taxon>Rhodofomes</taxon>
    </lineage>
</organism>
<feature type="compositionally biased region" description="Pro residues" evidence="1">
    <location>
        <begin position="221"/>
        <end position="236"/>
    </location>
</feature>
<feature type="compositionally biased region" description="Basic and acidic residues" evidence="1">
    <location>
        <begin position="811"/>
        <end position="821"/>
    </location>
</feature>
<gene>
    <name evidence="3" type="ORF">C8Q71DRAFT_841137</name>
</gene>
<evidence type="ECO:0000256" key="1">
    <source>
        <dbReference type="SAM" id="MobiDB-lite"/>
    </source>
</evidence>